<keyword evidence="1" id="KW-1133">Transmembrane helix</keyword>
<name>A0A419X3S5_9BACT</name>
<feature type="transmembrane region" description="Helical" evidence="1">
    <location>
        <begin position="48"/>
        <end position="67"/>
    </location>
</feature>
<protein>
    <recommendedName>
        <fullName evidence="4">PH (Pleckstrin Homology) domain-containing protein</fullName>
    </recommendedName>
</protein>
<keyword evidence="3" id="KW-1185">Reference proteome</keyword>
<dbReference type="EMBL" id="RAPQ01000009">
    <property type="protein sequence ID" value="RKE02375.1"/>
    <property type="molecule type" value="Genomic_DNA"/>
</dbReference>
<organism evidence="2 3">
    <name type="scientific">Marinifilum flexuosum</name>
    <dbReference type="NCBI Taxonomy" id="1117708"/>
    <lineage>
        <taxon>Bacteria</taxon>
        <taxon>Pseudomonadati</taxon>
        <taxon>Bacteroidota</taxon>
        <taxon>Bacteroidia</taxon>
        <taxon>Marinilabiliales</taxon>
        <taxon>Marinifilaceae</taxon>
    </lineage>
</organism>
<sequence length="163" mass="18837">MKCTINERGEKSLYRMMKHQIKGFIVVLLISSLFMKAASIRFHDVEGMFIFSSIFFSALFVLLGLIIPIRTIFFLGRTIESIEFVGNDLLISTPQVLWVKSKSIVLSLDQVRHTKQKFPIYENKQLAGLVLKDRSTNKRYHLVEVFVDDFDEVLSKLQGSNFK</sequence>
<dbReference type="AlphaFoldDB" id="A0A419X3S5"/>
<reference evidence="2 3" key="1">
    <citation type="submission" date="2018-09" db="EMBL/GenBank/DDBJ databases">
        <title>Genomic Encyclopedia of Archaeal and Bacterial Type Strains, Phase II (KMG-II): from individual species to whole genera.</title>
        <authorList>
            <person name="Goeker M."/>
        </authorList>
    </citation>
    <scope>NUCLEOTIDE SEQUENCE [LARGE SCALE GENOMIC DNA]</scope>
    <source>
        <strain evidence="2 3">DSM 21950</strain>
    </source>
</reference>
<accession>A0A419X3S5</accession>
<gene>
    <name evidence="2" type="ORF">BXY64_2464</name>
</gene>
<comment type="caution">
    <text evidence="2">The sequence shown here is derived from an EMBL/GenBank/DDBJ whole genome shotgun (WGS) entry which is preliminary data.</text>
</comment>
<evidence type="ECO:0000256" key="1">
    <source>
        <dbReference type="SAM" id="Phobius"/>
    </source>
</evidence>
<evidence type="ECO:0008006" key="4">
    <source>
        <dbReference type="Google" id="ProtNLM"/>
    </source>
</evidence>
<dbReference type="RefSeq" id="WP_120240250.1">
    <property type="nucleotide sequence ID" value="NZ_RAPQ01000009.1"/>
</dbReference>
<proteinExistence type="predicted"/>
<dbReference type="Proteomes" id="UP000284531">
    <property type="component" value="Unassembled WGS sequence"/>
</dbReference>
<feature type="transmembrane region" description="Helical" evidence="1">
    <location>
        <begin position="21"/>
        <end position="42"/>
    </location>
</feature>
<evidence type="ECO:0000313" key="2">
    <source>
        <dbReference type="EMBL" id="RKE02375.1"/>
    </source>
</evidence>
<keyword evidence="1" id="KW-0472">Membrane</keyword>
<evidence type="ECO:0000313" key="3">
    <source>
        <dbReference type="Proteomes" id="UP000284531"/>
    </source>
</evidence>
<keyword evidence="1" id="KW-0812">Transmembrane</keyword>